<sequence>MATKSANKKHRFSKKSKNKEDESFSGKKTLRSVAISSKRSSDVFSASQEVKEPRVNEIECRDALIDYFNQKSYDWESKAEQFEKKEVEYMMRKNGKRVSGICGIRKGLSDGSVGNSLKSSLGIDDSVVIRKDNESSFMESSLRERCKSLDTSATKIHQISIRNSNKRHSINNVDDESEYNSKASKGNLKEEAQKVAILRTPQKNRKKKEDGLVESFKKSLDEKAISKDNLKSVKAEKYPRKVEKEKNKKSVEANKKNSDANTRIQDDESNVKLEKSLEKVVKERKKNY</sequence>
<dbReference type="Proteomes" id="UP000003163">
    <property type="component" value="Unassembled WGS sequence"/>
</dbReference>
<reference evidence="2 3" key="1">
    <citation type="submission" date="2011-08" db="EMBL/GenBank/DDBJ databases">
        <authorList>
            <person name="Liu Z.J."/>
            <person name="Shi F.L."/>
            <person name="Lu J.Q."/>
            <person name="Li M."/>
            <person name="Wang Z.L."/>
        </authorList>
    </citation>
    <scope>NUCLEOTIDE SEQUENCE [LARGE SCALE GENOMIC DNA]</scope>
    <source>
        <strain evidence="2 3">USNM 41457</strain>
    </source>
</reference>
<feature type="region of interest" description="Disordered" evidence="1">
    <location>
        <begin position="167"/>
        <end position="187"/>
    </location>
</feature>
<evidence type="ECO:0000313" key="3">
    <source>
        <dbReference type="Proteomes" id="UP000003163"/>
    </source>
</evidence>
<keyword evidence="3" id="KW-1185">Reference proteome</keyword>
<feature type="region of interest" description="Disordered" evidence="1">
    <location>
        <begin position="1"/>
        <end position="48"/>
    </location>
</feature>
<proteinExistence type="predicted"/>
<evidence type="ECO:0000313" key="2">
    <source>
        <dbReference type="EMBL" id="EJW05320.1"/>
    </source>
</evidence>
<accession>J9DRW8</accession>
<feature type="compositionally biased region" description="Basic residues" evidence="1">
    <location>
        <begin position="1"/>
        <end position="17"/>
    </location>
</feature>
<comment type="caution">
    <text evidence="2">The sequence shown here is derived from an EMBL/GenBank/DDBJ whole genome shotgun (WGS) entry which is preliminary data.</text>
</comment>
<feature type="compositionally biased region" description="Polar residues" evidence="1">
    <location>
        <begin position="34"/>
        <end position="48"/>
    </location>
</feature>
<dbReference type="VEuPathDB" id="MicrosporidiaDB:EDEG_00623"/>
<organism evidence="2 3">
    <name type="scientific">Edhazardia aedis (strain USNM 41457)</name>
    <name type="common">Microsporidian parasite</name>
    <dbReference type="NCBI Taxonomy" id="1003232"/>
    <lineage>
        <taxon>Eukaryota</taxon>
        <taxon>Fungi</taxon>
        <taxon>Fungi incertae sedis</taxon>
        <taxon>Microsporidia</taxon>
        <taxon>Edhazardia</taxon>
    </lineage>
</organism>
<name>J9DRW8_EDHAE</name>
<dbReference type="AlphaFoldDB" id="J9DRW8"/>
<dbReference type="EMBL" id="AFBI03000007">
    <property type="protein sequence ID" value="EJW05320.1"/>
    <property type="molecule type" value="Genomic_DNA"/>
</dbReference>
<feature type="region of interest" description="Disordered" evidence="1">
    <location>
        <begin position="227"/>
        <end position="272"/>
    </location>
</feature>
<protein>
    <submittedName>
        <fullName evidence="2">Uncharacterized protein</fullName>
    </submittedName>
</protein>
<reference evidence="3" key="2">
    <citation type="submission" date="2015-07" db="EMBL/GenBank/DDBJ databases">
        <title>Contrasting host-pathogen interactions and genome evolution in two generalist and specialist microsporidian pathogens of mosquitoes.</title>
        <authorList>
            <consortium name="The Broad Institute Genomics Platform"/>
            <consortium name="The Broad Institute Genome Sequencing Center for Infectious Disease"/>
            <person name="Cuomo C.A."/>
            <person name="Sanscrainte N.D."/>
            <person name="Goldberg J.M."/>
            <person name="Heiman D."/>
            <person name="Young S."/>
            <person name="Zeng Q."/>
            <person name="Becnel J.J."/>
            <person name="Birren B.W."/>
        </authorList>
    </citation>
    <scope>NUCLEOTIDE SEQUENCE [LARGE SCALE GENOMIC DNA]</scope>
    <source>
        <strain evidence="3">USNM 41457</strain>
    </source>
</reference>
<gene>
    <name evidence="2" type="ORF">EDEG_00623</name>
</gene>
<dbReference type="HOGENOM" id="CLU_966517_0_0_1"/>
<evidence type="ECO:0000256" key="1">
    <source>
        <dbReference type="SAM" id="MobiDB-lite"/>
    </source>
</evidence>
<dbReference type="InParanoid" id="J9DRW8"/>